<dbReference type="Gene3D" id="1.20.5.820">
    <property type="entry name" value="Preprotein translocase SecE subunit"/>
    <property type="match status" value="1"/>
</dbReference>
<organism evidence="9 10">
    <name type="scientific">Methanocalculus chunghsingensis</name>
    <dbReference type="NCBI Taxonomy" id="156457"/>
    <lineage>
        <taxon>Archaea</taxon>
        <taxon>Methanobacteriati</taxon>
        <taxon>Methanobacteriota</taxon>
        <taxon>Stenosarchaea group</taxon>
        <taxon>Methanomicrobia</taxon>
        <taxon>Methanomicrobiales</taxon>
        <taxon>Methanocalculaceae</taxon>
        <taxon>Methanocalculus</taxon>
    </lineage>
</organism>
<comment type="subcellular location">
    <subcellularLocation>
        <location evidence="7">Endomembrane system</location>
        <topology evidence="7">Single-pass membrane protein</topology>
    </subcellularLocation>
</comment>
<dbReference type="EMBL" id="JWHL01000003">
    <property type="protein sequence ID" value="MBR1368584.1"/>
    <property type="molecule type" value="Genomic_DNA"/>
</dbReference>
<sequence length="69" mass="7841">MDMPEFKKPSLKGLNLNEELFRKYIRVLKLARTPTKEEFSKIALVAGIGILVIGLIGFVIYEFMLVLPS</sequence>
<evidence type="ECO:0000256" key="1">
    <source>
        <dbReference type="ARBA" id="ARBA00022448"/>
    </source>
</evidence>
<dbReference type="GO" id="GO:0016020">
    <property type="term" value="C:membrane"/>
    <property type="evidence" value="ECO:0007669"/>
    <property type="project" value="InterPro"/>
</dbReference>
<evidence type="ECO:0000256" key="2">
    <source>
        <dbReference type="ARBA" id="ARBA00022692"/>
    </source>
</evidence>
<dbReference type="InterPro" id="IPR008158">
    <property type="entry name" value="Translocase_Sec61-g"/>
</dbReference>
<dbReference type="GO" id="GO:0006605">
    <property type="term" value="P:protein targeting"/>
    <property type="evidence" value="ECO:0007669"/>
    <property type="project" value="InterPro"/>
</dbReference>
<evidence type="ECO:0000256" key="6">
    <source>
        <dbReference type="ARBA" id="ARBA00023136"/>
    </source>
</evidence>
<dbReference type="InterPro" id="IPR001901">
    <property type="entry name" value="Translocase_SecE/Sec61-g"/>
</dbReference>
<evidence type="ECO:0000313" key="10">
    <source>
        <dbReference type="Proteomes" id="UP000730161"/>
    </source>
</evidence>
<evidence type="ECO:0000256" key="8">
    <source>
        <dbReference type="SAM" id="Phobius"/>
    </source>
</evidence>
<evidence type="ECO:0000256" key="3">
    <source>
        <dbReference type="ARBA" id="ARBA00022927"/>
    </source>
</evidence>
<feature type="transmembrane region" description="Helical" evidence="8">
    <location>
        <begin position="42"/>
        <end position="61"/>
    </location>
</feature>
<keyword evidence="1" id="KW-0813">Transport</keyword>
<evidence type="ECO:0000256" key="4">
    <source>
        <dbReference type="ARBA" id="ARBA00022989"/>
    </source>
</evidence>
<keyword evidence="6 8" id="KW-0472">Membrane</keyword>
<dbReference type="GO" id="GO:0012505">
    <property type="term" value="C:endomembrane system"/>
    <property type="evidence" value="ECO:0007669"/>
    <property type="project" value="UniProtKB-SubCell"/>
</dbReference>
<evidence type="ECO:0000256" key="7">
    <source>
        <dbReference type="ARBA" id="ARBA00037847"/>
    </source>
</evidence>
<keyword evidence="2 8" id="KW-0812">Transmembrane</keyword>
<proteinExistence type="predicted"/>
<dbReference type="GO" id="GO:0006886">
    <property type="term" value="P:intracellular protein transport"/>
    <property type="evidence" value="ECO:0007669"/>
    <property type="project" value="InterPro"/>
</dbReference>
<keyword evidence="3" id="KW-0653">Protein transport</keyword>
<gene>
    <name evidence="9" type="ORF">RJ53_03325</name>
</gene>
<dbReference type="Pfam" id="PF00584">
    <property type="entry name" value="SecE"/>
    <property type="match status" value="1"/>
</dbReference>
<name>A0A8J7W5A9_9EURY</name>
<dbReference type="GO" id="GO:0008320">
    <property type="term" value="F:protein transmembrane transporter activity"/>
    <property type="evidence" value="ECO:0007669"/>
    <property type="project" value="InterPro"/>
</dbReference>
<dbReference type="NCBIfam" id="TIGR00327">
    <property type="entry name" value="secE_euk_arch"/>
    <property type="match status" value="1"/>
</dbReference>
<accession>A0A8J7W5A9</accession>
<dbReference type="InterPro" id="IPR023391">
    <property type="entry name" value="Prot_translocase_SecE_dom_sf"/>
</dbReference>
<evidence type="ECO:0008006" key="11">
    <source>
        <dbReference type="Google" id="ProtNLM"/>
    </source>
</evidence>
<reference evidence="9" key="1">
    <citation type="submission" date="2014-12" db="EMBL/GenBank/DDBJ databases">
        <authorList>
            <person name="Huang H.-H."/>
            <person name="Chen S.-C."/>
            <person name="Lai M.-C."/>
        </authorList>
    </citation>
    <scope>NUCLEOTIDE SEQUENCE</scope>
    <source>
        <strain evidence="9">K1F9705b</strain>
    </source>
</reference>
<dbReference type="Proteomes" id="UP000730161">
    <property type="component" value="Unassembled WGS sequence"/>
</dbReference>
<dbReference type="AlphaFoldDB" id="A0A8J7W5A9"/>
<keyword evidence="10" id="KW-1185">Reference proteome</keyword>
<comment type="caution">
    <text evidence="9">The sequence shown here is derived from an EMBL/GenBank/DDBJ whole genome shotgun (WGS) entry which is preliminary data.</text>
</comment>
<dbReference type="RefSeq" id="WP_246495960.1">
    <property type="nucleotide sequence ID" value="NZ_JWHL01000003.1"/>
</dbReference>
<evidence type="ECO:0000256" key="5">
    <source>
        <dbReference type="ARBA" id="ARBA00023010"/>
    </source>
</evidence>
<dbReference type="SUPFAM" id="SSF103456">
    <property type="entry name" value="Preprotein translocase SecE subunit"/>
    <property type="match status" value="1"/>
</dbReference>
<evidence type="ECO:0000313" key="9">
    <source>
        <dbReference type="EMBL" id="MBR1368584.1"/>
    </source>
</evidence>
<keyword evidence="5" id="KW-0811">Translocation</keyword>
<protein>
    <recommendedName>
        <fullName evidence="11">Protein transport protein Sec61 gamma subunit homolog</fullName>
    </recommendedName>
</protein>
<keyword evidence="4 8" id="KW-1133">Transmembrane helix</keyword>